<dbReference type="InterPro" id="IPR008928">
    <property type="entry name" value="6-hairpin_glycosidase_sf"/>
</dbReference>
<dbReference type="InterPro" id="IPR012878">
    <property type="entry name" value="Beta-AFase-like_GH127_cat"/>
</dbReference>
<dbReference type="RefSeq" id="WP_258389766.1">
    <property type="nucleotide sequence ID" value="NZ_CP091430.1"/>
</dbReference>
<dbReference type="Pfam" id="PF20736">
    <property type="entry name" value="Glyco_hydro127M"/>
    <property type="match status" value="1"/>
</dbReference>
<evidence type="ECO:0000259" key="2">
    <source>
        <dbReference type="Pfam" id="PF20736"/>
    </source>
</evidence>
<dbReference type="PANTHER" id="PTHR43465:SF2">
    <property type="entry name" value="DUF1680 DOMAIN PROTEIN (AFU_ORTHOLOGUE AFUA_1G08910)"/>
    <property type="match status" value="1"/>
</dbReference>
<accession>A0ABY5SJE4</accession>
<dbReference type="Proteomes" id="UP001057877">
    <property type="component" value="Chromosome"/>
</dbReference>
<reference evidence="3" key="1">
    <citation type="submission" date="2022-01" db="EMBL/GenBank/DDBJ databases">
        <title>Paenibacillus spongiae sp. nov., isolated from marine sponge.</title>
        <authorList>
            <person name="Li Z."/>
            <person name="Zhang M."/>
        </authorList>
    </citation>
    <scope>NUCLEOTIDE SEQUENCE</scope>
    <source>
        <strain evidence="3">PHS-Z3</strain>
    </source>
</reference>
<evidence type="ECO:0000313" key="3">
    <source>
        <dbReference type="EMBL" id="UVI33713.1"/>
    </source>
</evidence>
<name>A0ABY5SJE4_9BACL</name>
<gene>
    <name evidence="3" type="ORF">L1F29_21450</name>
</gene>
<dbReference type="InterPro" id="IPR049046">
    <property type="entry name" value="Beta-AFase-like_GH127_middle"/>
</dbReference>
<dbReference type="PANTHER" id="PTHR43465">
    <property type="entry name" value="DUF1680 DOMAIN PROTEIN (AFU_ORTHOLOGUE AFUA_1G08910)"/>
    <property type="match status" value="1"/>
</dbReference>
<organism evidence="3 4">
    <name type="scientific">Paenibacillus spongiae</name>
    <dbReference type="NCBI Taxonomy" id="2909671"/>
    <lineage>
        <taxon>Bacteria</taxon>
        <taxon>Bacillati</taxon>
        <taxon>Bacillota</taxon>
        <taxon>Bacilli</taxon>
        <taxon>Bacillales</taxon>
        <taxon>Paenibacillaceae</taxon>
        <taxon>Paenibacillus</taxon>
    </lineage>
</organism>
<feature type="domain" description="Non-reducing end beta-L-arabinofuranosidase-like GH127 middle" evidence="2">
    <location>
        <begin position="369"/>
        <end position="466"/>
    </location>
</feature>
<dbReference type="Gene3D" id="1.50.10.20">
    <property type="match status" value="1"/>
</dbReference>
<dbReference type="SUPFAM" id="SSF48208">
    <property type="entry name" value="Six-hairpin glycosidases"/>
    <property type="match status" value="1"/>
</dbReference>
<dbReference type="InterPro" id="IPR049174">
    <property type="entry name" value="Beta-AFase-like"/>
</dbReference>
<protein>
    <submittedName>
        <fullName evidence="3">Glycoside hydrolase family 127 protein</fullName>
    </submittedName>
</protein>
<proteinExistence type="predicted"/>
<dbReference type="EMBL" id="CP091430">
    <property type="protein sequence ID" value="UVI33713.1"/>
    <property type="molecule type" value="Genomic_DNA"/>
</dbReference>
<feature type="domain" description="Non-reducing end beta-L-arabinofuranosidase-like GH127 catalytic" evidence="1">
    <location>
        <begin position="222"/>
        <end position="352"/>
    </location>
</feature>
<keyword evidence="3" id="KW-0378">Hydrolase</keyword>
<sequence length="554" mass="62052">MAWQDLKIEGTAYKRAMLSFDRMESEPYEPDAVFKEASYDWPGDWEGRSILALVLLAQATHREPVHLAEIMRRLPSRLNEKGFFGPVYAAGTIDEQQLSGNSWFLRSMAEHYLWKKDAFSLSVVENMTEYLLLPARGYYADYPVLPEQRVFEGEAIGELQKEKVGAWRLSTDIGCAFIMLDGATQAYQILKRPELGELIDEMIAKFMTIDLSGLSFQTHATLSATRGLLRHYETTGNGALLRKAEDIFKLYIKEGMTETYANYNWFGRPEWTESCAVVDSFMVAVTLWKHTGKPELLDMAHHIYYNGMGYGQRPNGGFGCDVCTGAHGELSIAPKSEGMFEAFWCCTMRGGEGLSRSVEYCYEYEEGRIVVPFYSDSVGRFAMDGGALSISQRTAYPYDGYVSLEITESSRTESFVVELYVPGWADASAMKLKVNGEARDAVIREGFAAVTLEPVIGATVELTFPIELRVNRVEGDYSMKEAHSYRHGVLLLGVDGADPEQEHVGVSAAIEPLGYGVYRIADGSERILSPINDIIDKPMAEAIANRKQVLFRVQ</sequence>
<evidence type="ECO:0000259" key="1">
    <source>
        <dbReference type="Pfam" id="PF07944"/>
    </source>
</evidence>
<dbReference type="GO" id="GO:0016787">
    <property type="term" value="F:hydrolase activity"/>
    <property type="evidence" value="ECO:0007669"/>
    <property type="project" value="UniProtKB-KW"/>
</dbReference>
<keyword evidence="4" id="KW-1185">Reference proteome</keyword>
<dbReference type="Pfam" id="PF07944">
    <property type="entry name" value="Beta-AFase-like_GH127_cat"/>
    <property type="match status" value="1"/>
</dbReference>
<evidence type="ECO:0000313" key="4">
    <source>
        <dbReference type="Proteomes" id="UP001057877"/>
    </source>
</evidence>